<proteinExistence type="predicted"/>
<dbReference type="WBParaSite" id="RSKR_0000636600.1">
    <property type="protein sequence ID" value="RSKR_0000636600.1"/>
    <property type="gene ID" value="RSKR_0000636600"/>
</dbReference>
<evidence type="ECO:0000313" key="1">
    <source>
        <dbReference type="Proteomes" id="UP000095286"/>
    </source>
</evidence>
<accession>A0AC35U1D4</accession>
<protein>
    <submittedName>
        <fullName evidence="2">AMP-binding domain-containing protein</fullName>
    </submittedName>
</protein>
<organism evidence="1 2">
    <name type="scientific">Rhabditophanes sp. KR3021</name>
    <dbReference type="NCBI Taxonomy" id="114890"/>
    <lineage>
        <taxon>Eukaryota</taxon>
        <taxon>Metazoa</taxon>
        <taxon>Ecdysozoa</taxon>
        <taxon>Nematoda</taxon>
        <taxon>Chromadorea</taxon>
        <taxon>Rhabditida</taxon>
        <taxon>Tylenchina</taxon>
        <taxon>Panagrolaimomorpha</taxon>
        <taxon>Strongyloidoidea</taxon>
        <taxon>Alloionematidae</taxon>
        <taxon>Rhabditophanes</taxon>
    </lineage>
</organism>
<evidence type="ECO:0000313" key="2">
    <source>
        <dbReference type="WBParaSite" id="RSKR_0000636600.1"/>
    </source>
</evidence>
<reference evidence="2" key="1">
    <citation type="submission" date="2016-11" db="UniProtKB">
        <authorList>
            <consortium name="WormBaseParasite"/>
        </authorList>
    </citation>
    <scope>IDENTIFICATION</scope>
    <source>
        <strain evidence="2">KR3021</strain>
    </source>
</reference>
<sequence>MNRLLVGSIQRLPQSLLTQASLRTTSRCSVCASYRRKTAHDLINDSDVTHKKHYYGPIQPKISTPSKLALIAIEKLCKICDIVTLLPNKLFNTSAKPIEASRAIRSITVEAGNKAGLYRHQDTIFANLHATPFENVHNIKEYWEHCAKEYSSRDALGRRDIINLYQHAHGENKEIQVCEFGVYRWKRYDQANKEVISLRKGLELGDKIVIYAETRQERITTSIAAVSEGVVVVTAYPTLGHQALGEIINDTQAKVLVASESSYELLEGIISNVPSLKHGVFFKDRFRKSEIQVNVDLSQLRFKEL</sequence>
<name>A0AC35U1D4_9BILA</name>
<dbReference type="Proteomes" id="UP000095286">
    <property type="component" value="Unplaced"/>
</dbReference>